<dbReference type="EMBL" id="JBIMZQ010000026">
    <property type="protein sequence ID" value="KAL3663659.1"/>
    <property type="molecule type" value="Genomic_DNA"/>
</dbReference>
<reference evidence="2 3" key="1">
    <citation type="submission" date="2024-09" db="EMBL/GenBank/DDBJ databases">
        <title>Genome sequencing and assembly of Phytophthora oleae, isolate VK10A, causative agent of rot of olive drupes.</title>
        <authorList>
            <person name="Conti Taguali S."/>
            <person name="Riolo M."/>
            <person name="La Spada F."/>
            <person name="Cacciola S.O."/>
            <person name="Dionisio G."/>
        </authorList>
    </citation>
    <scope>NUCLEOTIDE SEQUENCE [LARGE SCALE GENOMIC DNA]</scope>
    <source>
        <strain evidence="2 3">VK10A</strain>
    </source>
</reference>
<organism evidence="2 3">
    <name type="scientific">Phytophthora oleae</name>
    <dbReference type="NCBI Taxonomy" id="2107226"/>
    <lineage>
        <taxon>Eukaryota</taxon>
        <taxon>Sar</taxon>
        <taxon>Stramenopiles</taxon>
        <taxon>Oomycota</taxon>
        <taxon>Peronosporomycetes</taxon>
        <taxon>Peronosporales</taxon>
        <taxon>Peronosporaceae</taxon>
        <taxon>Phytophthora</taxon>
    </lineage>
</organism>
<accession>A0ABD3FBJ3</accession>
<protein>
    <recommendedName>
        <fullName evidence="4">CCHC-type domain-containing protein</fullName>
    </recommendedName>
</protein>
<evidence type="ECO:0000313" key="3">
    <source>
        <dbReference type="Proteomes" id="UP001632037"/>
    </source>
</evidence>
<evidence type="ECO:0008006" key="4">
    <source>
        <dbReference type="Google" id="ProtNLM"/>
    </source>
</evidence>
<dbReference type="Proteomes" id="UP001632037">
    <property type="component" value="Unassembled WGS sequence"/>
</dbReference>
<sequence length="679" mass="74449">MGKKVKGESSSETALPEPFKTFMFDLSVYSAEDIQQLRPLCERQFGKHRVAVFREGSDEEWRIVQGIVEGTIVCRSLPQFLNRIMGSEENLRLLQTVRAQVEGKLVLDLLREQPVKAAYDNAKSLLETISAGATARGIGKGSPLWEMFAVVKAISYDATRHELNLHFFTREMASKFNNLEIPFHNRLHTVRNAYLVPTTRPISSIWRRQQGADGEAAHSAANYSVVLRNVSRTMDMSRLSAFLKKTLSVPFELYDMDIGGPHSSLSTSWELSCDLDGCPSALEGVVRILWFGSTIVVQHPTMRGLKRCLRCGAVGYPMRACNMSARALQGPGSLVATEAGVLSLHVEPRTYTSMTELRKAAPVSTESPPLAAKGHNEEATSQAPPASARHLGENEGWFDGASTKLPARSKGHRTEPNRPSGTGNKGAVDVKPDSRVSAKLQTQTGSPGHPLDLESTDDESPQHGVNRVQRGPTATKRTKAEIQAANVKLSVTEDAAKTALFTVLEQVASMHGNLLRNVARAKLDPLLVDAGAPFLLEEALTTMGIYRVHTPGSGNSQTYAVAQALANSSFTRHPEHLQQAAEALKSGCAARAQIDLDLKYPHAAHKNTLEQLERSYAKISAPNSLREFRAYLQEFGDSGSDIETFIPRRLWGCNDTLAAYGTMLQRDIFVISQDPVRLT</sequence>
<gene>
    <name evidence="2" type="ORF">V7S43_011074</name>
</gene>
<name>A0ABD3FBJ3_9STRA</name>
<dbReference type="AlphaFoldDB" id="A0ABD3FBJ3"/>
<evidence type="ECO:0000313" key="2">
    <source>
        <dbReference type="EMBL" id="KAL3663659.1"/>
    </source>
</evidence>
<feature type="region of interest" description="Disordered" evidence="1">
    <location>
        <begin position="357"/>
        <end position="479"/>
    </location>
</feature>
<comment type="caution">
    <text evidence="2">The sequence shown here is derived from an EMBL/GenBank/DDBJ whole genome shotgun (WGS) entry which is preliminary data.</text>
</comment>
<evidence type="ECO:0000256" key="1">
    <source>
        <dbReference type="SAM" id="MobiDB-lite"/>
    </source>
</evidence>
<keyword evidence="3" id="KW-1185">Reference proteome</keyword>
<proteinExistence type="predicted"/>